<proteinExistence type="predicted"/>
<reference evidence="2" key="2">
    <citation type="submission" date="2025-08" db="UniProtKB">
        <authorList>
            <consortium name="Ensembl"/>
        </authorList>
    </citation>
    <scope>IDENTIFICATION</scope>
</reference>
<protein>
    <submittedName>
        <fullName evidence="2">Uncharacterized protein</fullName>
    </submittedName>
</protein>
<keyword evidence="1" id="KW-0472">Membrane</keyword>
<feature type="transmembrane region" description="Helical" evidence="1">
    <location>
        <begin position="87"/>
        <end position="104"/>
    </location>
</feature>
<dbReference type="HOGENOM" id="CLU_2229134_0_0_1"/>
<keyword evidence="3" id="KW-1185">Reference proteome</keyword>
<keyword evidence="1" id="KW-1133">Transmembrane helix</keyword>
<dbReference type="InParanoid" id="H2XYZ1"/>
<evidence type="ECO:0000256" key="1">
    <source>
        <dbReference type="SAM" id="Phobius"/>
    </source>
</evidence>
<evidence type="ECO:0000313" key="3">
    <source>
        <dbReference type="Proteomes" id="UP000008144"/>
    </source>
</evidence>
<sequence length="106" mass="11940">MDRMVILNTTHTAVKSGQLFPSVVQSISIQNNSFTTINSSTPKFNGDKMVSLGPFNIIVQLVKSKKKRSVHNMQSAKYEKPVVKLHFYFKVLCVLALTCLLQVLNR</sequence>
<reference evidence="3" key="1">
    <citation type="journal article" date="2002" name="Science">
        <title>The draft genome of Ciona intestinalis: insights into chordate and vertebrate origins.</title>
        <authorList>
            <person name="Dehal P."/>
            <person name="Satou Y."/>
            <person name="Campbell R.K."/>
            <person name="Chapman J."/>
            <person name="Degnan B."/>
            <person name="De Tomaso A."/>
            <person name="Davidson B."/>
            <person name="Di Gregorio A."/>
            <person name="Gelpke M."/>
            <person name="Goodstein D.M."/>
            <person name="Harafuji N."/>
            <person name="Hastings K.E."/>
            <person name="Ho I."/>
            <person name="Hotta K."/>
            <person name="Huang W."/>
            <person name="Kawashima T."/>
            <person name="Lemaire P."/>
            <person name="Martinez D."/>
            <person name="Meinertzhagen I.A."/>
            <person name="Necula S."/>
            <person name="Nonaka M."/>
            <person name="Putnam N."/>
            <person name="Rash S."/>
            <person name="Saiga H."/>
            <person name="Satake M."/>
            <person name="Terry A."/>
            <person name="Yamada L."/>
            <person name="Wang H.G."/>
            <person name="Awazu S."/>
            <person name="Azumi K."/>
            <person name="Boore J."/>
            <person name="Branno M."/>
            <person name="Chin-Bow S."/>
            <person name="DeSantis R."/>
            <person name="Doyle S."/>
            <person name="Francino P."/>
            <person name="Keys D.N."/>
            <person name="Haga S."/>
            <person name="Hayashi H."/>
            <person name="Hino K."/>
            <person name="Imai K.S."/>
            <person name="Inaba K."/>
            <person name="Kano S."/>
            <person name="Kobayashi K."/>
            <person name="Kobayashi M."/>
            <person name="Lee B.I."/>
            <person name="Makabe K.W."/>
            <person name="Manohar C."/>
            <person name="Matassi G."/>
            <person name="Medina M."/>
            <person name="Mochizuki Y."/>
            <person name="Mount S."/>
            <person name="Morishita T."/>
            <person name="Miura S."/>
            <person name="Nakayama A."/>
            <person name="Nishizaka S."/>
            <person name="Nomoto H."/>
            <person name="Ohta F."/>
            <person name="Oishi K."/>
            <person name="Rigoutsos I."/>
            <person name="Sano M."/>
            <person name="Sasaki A."/>
            <person name="Sasakura Y."/>
            <person name="Shoguchi E."/>
            <person name="Shin-i T."/>
            <person name="Spagnuolo A."/>
            <person name="Stainier D."/>
            <person name="Suzuki M.M."/>
            <person name="Tassy O."/>
            <person name="Takatori N."/>
            <person name="Tokuoka M."/>
            <person name="Yagi K."/>
            <person name="Yoshizaki F."/>
            <person name="Wada S."/>
            <person name="Zhang C."/>
            <person name="Hyatt P.D."/>
            <person name="Larimer F."/>
            <person name="Detter C."/>
            <person name="Doggett N."/>
            <person name="Glavina T."/>
            <person name="Hawkins T."/>
            <person name="Richardson P."/>
            <person name="Lucas S."/>
            <person name="Kohara Y."/>
            <person name="Levine M."/>
            <person name="Satoh N."/>
            <person name="Rokhsar D.S."/>
        </authorList>
    </citation>
    <scope>NUCLEOTIDE SEQUENCE [LARGE SCALE GENOMIC DNA]</scope>
</reference>
<evidence type="ECO:0000313" key="2">
    <source>
        <dbReference type="Ensembl" id="ENSCINP00000034875.1"/>
    </source>
</evidence>
<reference evidence="2" key="3">
    <citation type="submission" date="2025-09" db="UniProtKB">
        <authorList>
            <consortium name="Ensembl"/>
        </authorList>
    </citation>
    <scope>IDENTIFICATION</scope>
</reference>
<keyword evidence="1" id="KW-0812">Transmembrane</keyword>
<organism evidence="2 3">
    <name type="scientific">Ciona intestinalis</name>
    <name type="common">Transparent sea squirt</name>
    <name type="synonym">Ascidia intestinalis</name>
    <dbReference type="NCBI Taxonomy" id="7719"/>
    <lineage>
        <taxon>Eukaryota</taxon>
        <taxon>Metazoa</taxon>
        <taxon>Chordata</taxon>
        <taxon>Tunicata</taxon>
        <taxon>Ascidiacea</taxon>
        <taxon>Phlebobranchia</taxon>
        <taxon>Cionidae</taxon>
        <taxon>Ciona</taxon>
    </lineage>
</organism>
<name>H2XYZ1_CIOIN</name>
<accession>H2XYZ1</accession>
<dbReference type="Ensembl" id="ENSCINT00000032034.1">
    <property type="protein sequence ID" value="ENSCINP00000034875.1"/>
    <property type="gene ID" value="ENSCING00000020303.1"/>
</dbReference>
<dbReference type="AlphaFoldDB" id="H2XYZ1"/>
<dbReference type="Proteomes" id="UP000008144">
    <property type="component" value="Unassembled WGS sequence"/>
</dbReference>